<evidence type="ECO:0000256" key="11">
    <source>
        <dbReference type="ARBA" id="ARBA00023002"/>
    </source>
</evidence>
<comment type="subunit">
    <text evidence="4">Homotetramer.</text>
</comment>
<dbReference type="InterPro" id="IPR004360">
    <property type="entry name" value="Glyas_Fos-R_dOase_dom"/>
</dbReference>
<reference evidence="18 20" key="1">
    <citation type="submission" date="2018-04" db="PDB data bank">
        <title>Catechol 2,3-dioxygenase with 3-fluorocatechol from Diaphorobacter sp DS2.</title>
        <authorList>
            <person name="Mishra K."/>
            <person name="Arya C.K."/>
            <person name="Subramanian R."/>
            <person name="Ramanathan G."/>
        </authorList>
    </citation>
    <scope>X-RAY CRYSTALLOGRAPHY (2.20 ANGSTROMS) IN COMPLEX WITH CA(2+) AND FE(3+)</scope>
    <source>
        <strain evidence="18">DS2</strain>
    </source>
</reference>
<feature type="binding site" evidence="19 20">
    <location>
        <position position="149"/>
    </location>
    <ligand>
        <name>Ca(2+)</name>
        <dbReference type="ChEBI" id="CHEBI:29108"/>
    </ligand>
</feature>
<keyword evidence="19 20" id="KW-0106">Calcium</keyword>
<feature type="binding site" evidence="19 20">
    <location>
        <position position="150"/>
    </location>
    <ligand>
        <name>Fe(3+)</name>
        <dbReference type="ChEBI" id="CHEBI:29034"/>
    </ligand>
</feature>
<dbReference type="NCBIfam" id="TIGR03211">
    <property type="entry name" value="catechol_2_3"/>
    <property type="match status" value="1"/>
</dbReference>
<dbReference type="AlphaFoldDB" id="A0A4V8GZK8"/>
<evidence type="ECO:0000256" key="2">
    <source>
        <dbReference type="ARBA" id="ARBA00001954"/>
    </source>
</evidence>
<keyword evidence="8" id="KW-0677">Repeat</keyword>
<dbReference type="Pfam" id="PF22247">
    <property type="entry name" value="Diox-like_N"/>
    <property type="match status" value="1"/>
</dbReference>
<sequence length="314" mass="34880">MGVLRIGHASLKVMDMDAAVRHYENVLGMKTTMKDKAGNVYLKCWDEWDKYSVILTPSDQAGMNHLAYKVEKEADLEALQQKIEAWGVKTTMLDEGTLPSTGRMLQFKLPSGHEMRLYASKEFVGTDVGNINPDPWPDGLKGAGAHWLDHCLLVCEMNPEAGINTVADNTRFVTECLDFFLTEQVLVGPGGSIQATTFLARTTTPHDIAFVGGPTSGLHHIAFFLDSWHDVLKAADVMAKNKVRIDVAPTRHGITRGETIYFFDPSGNRNETFAGLGYLAQRDRPVTTWTEDQLGSAIFYHTGYLEPSFTDVYT</sequence>
<evidence type="ECO:0000313" key="18">
    <source>
        <dbReference type="PDB" id="5ZSX"/>
    </source>
</evidence>
<dbReference type="InterPro" id="IPR017624">
    <property type="entry name" value="Catechol_2-3_dOase"/>
</dbReference>
<protein>
    <recommendedName>
        <fullName evidence="6">Metapyrocatechase</fullName>
        <ecNumber evidence="5">1.13.11.2</ecNumber>
    </recommendedName>
    <alternativeName>
        <fullName evidence="14">CatO2ase</fullName>
    </alternativeName>
    <alternativeName>
        <fullName evidence="13">Catechol 2,3-dioxygenase</fullName>
    </alternativeName>
</protein>
<evidence type="ECO:0000256" key="13">
    <source>
        <dbReference type="ARBA" id="ARBA00030369"/>
    </source>
</evidence>
<dbReference type="SMR" id="A0A4V8GZK8"/>
<dbReference type="Pfam" id="PF00903">
    <property type="entry name" value="Glyoxalase"/>
    <property type="match status" value="1"/>
</dbReference>
<dbReference type="InterPro" id="IPR029068">
    <property type="entry name" value="Glyas_Bleomycin-R_OHBP_Dase"/>
</dbReference>
<evidence type="ECO:0000256" key="5">
    <source>
        <dbReference type="ARBA" id="ARBA00013117"/>
    </source>
</evidence>
<feature type="binding site" evidence="19 20">
    <location>
        <position position="207"/>
    </location>
    <ligand>
        <name>Ca(2+)</name>
        <dbReference type="ChEBI" id="CHEBI:29108"/>
    </ligand>
</feature>
<name>A0A4V8GZK8_9BURK</name>
<dbReference type="EC" id="1.13.11.2" evidence="5"/>
<feature type="binding site" evidence="19 20">
    <location>
        <position position="220"/>
    </location>
    <ligand>
        <name>Fe(3+)</name>
        <dbReference type="ChEBI" id="CHEBI:29034"/>
    </ligand>
</feature>
<evidence type="ECO:0000256" key="12">
    <source>
        <dbReference type="ARBA" id="ARBA00023004"/>
    </source>
</evidence>
<evidence type="ECO:0000256" key="3">
    <source>
        <dbReference type="ARBA" id="ARBA00008784"/>
    </source>
</evidence>
<comment type="catalytic activity">
    <reaction evidence="1">
        <text>catechol + O2 = (2Z,4E)-2-hydroxy-6-oxohexa-2,4-dienoate + H(+)</text>
        <dbReference type="Rhea" id="RHEA:17337"/>
        <dbReference type="ChEBI" id="CHEBI:15378"/>
        <dbReference type="ChEBI" id="CHEBI:15379"/>
        <dbReference type="ChEBI" id="CHEBI:18135"/>
        <dbReference type="ChEBI" id="CHEBI:71198"/>
        <dbReference type="EC" id="1.13.11.2"/>
    </reaction>
</comment>
<dbReference type="GO" id="GO:0008198">
    <property type="term" value="F:ferrous iron binding"/>
    <property type="evidence" value="ECO:0007669"/>
    <property type="project" value="InterPro"/>
</dbReference>
<keyword evidence="7 19" id="KW-0479">Metal-binding</keyword>
<dbReference type="PROSITE" id="PS00082">
    <property type="entry name" value="EXTRADIOL_DIOXYGENAS"/>
    <property type="match status" value="1"/>
</dbReference>
<dbReference type="InterPro" id="IPR000486">
    <property type="entry name" value="Xdiol_ring_cleave_dOase_1/2"/>
</dbReference>
<dbReference type="PDBsum" id="5ZNH"/>
<evidence type="ECO:0000256" key="15">
    <source>
        <dbReference type="RuleBase" id="RU000683"/>
    </source>
</evidence>
<feature type="domain" description="VOC" evidence="16">
    <location>
        <begin position="5"/>
        <end position="120"/>
    </location>
</feature>
<dbReference type="InterPro" id="IPR054560">
    <property type="entry name" value="XylE-like_N"/>
</dbReference>
<evidence type="ECO:0000256" key="14">
    <source>
        <dbReference type="ARBA" id="ARBA00031146"/>
    </source>
</evidence>
<evidence type="ECO:0000256" key="7">
    <source>
        <dbReference type="ARBA" id="ARBA00022723"/>
    </source>
</evidence>
<feature type="domain" description="VOC" evidence="16">
    <location>
        <begin position="147"/>
        <end position="275"/>
    </location>
</feature>
<evidence type="ECO:0000313" key="17">
    <source>
        <dbReference type="PDB" id="5ZNH"/>
    </source>
</evidence>
<accession>A0A4V8GZK8</accession>
<keyword evidence="10 15" id="KW-0223">Dioxygenase</keyword>
<keyword evidence="9 15" id="KW-0058">Aromatic hydrocarbons catabolism</keyword>
<evidence type="ECO:0007829" key="19">
    <source>
        <dbReference type="PDB" id="5ZNH"/>
    </source>
</evidence>
<organism evidence="17">
    <name type="scientific">Diaphorobacter sp. DS2</name>
    <dbReference type="NCBI Taxonomy" id="1302548"/>
    <lineage>
        <taxon>Bacteria</taxon>
        <taxon>Pseudomonadati</taxon>
        <taxon>Pseudomonadota</taxon>
        <taxon>Betaproteobacteria</taxon>
        <taxon>Burkholderiales</taxon>
        <taxon>Comamonadaceae</taxon>
        <taxon>Diaphorobacter</taxon>
    </lineage>
</organism>
<comment type="cofactor">
    <cofactor evidence="2 15">
        <name>Fe(2+)</name>
        <dbReference type="ChEBI" id="CHEBI:29033"/>
    </cofactor>
</comment>
<dbReference type="CDD" id="cd07265">
    <property type="entry name" value="2_3_CTD_N"/>
    <property type="match status" value="1"/>
</dbReference>
<dbReference type="PDB" id="5ZSX">
    <property type="method" value="X-ray"/>
    <property type="resolution" value="2.20 A"/>
    <property type="chains" value="A=1-314"/>
</dbReference>
<proteinExistence type="evidence at protein level"/>
<feature type="binding site" evidence="19 20">
    <location>
        <position position="204"/>
    </location>
    <ligand>
        <name>Ca(2+)</name>
        <dbReference type="ChEBI" id="CHEBI:29108"/>
    </ligand>
</feature>
<evidence type="ECO:0000256" key="6">
    <source>
        <dbReference type="ARBA" id="ARBA00022190"/>
    </source>
</evidence>
<dbReference type="PDBsum" id="5ZSX"/>
<evidence type="ECO:0000256" key="1">
    <source>
        <dbReference type="ARBA" id="ARBA00000163"/>
    </source>
</evidence>
<reference evidence="17 19" key="2">
    <citation type="submission" date="2018-04" db="PDB data bank">
        <title>catechol 2,3-dioxygenase with 4-methyl catechol from Diaphorobacter sp DS2.</title>
        <authorList>
            <person name="Mishra K."/>
            <person name="Arya C.K."/>
            <person name="Subramaniyan R."/>
            <person name="Ramanathan G."/>
        </authorList>
    </citation>
    <scope>X-RAY CRYSTALLOGRAPHY (2.40 ANGSTROMS) IN COMPLEX WITH CA(2+) AND FE(3+)</scope>
</reference>
<feature type="binding site" evidence="19 20">
    <location>
        <position position="206"/>
    </location>
    <ligand>
        <name>Ca(2+)</name>
        <dbReference type="ChEBI" id="CHEBI:29108"/>
    </ligand>
</feature>
<evidence type="ECO:0000256" key="4">
    <source>
        <dbReference type="ARBA" id="ARBA00011881"/>
    </source>
</evidence>
<dbReference type="PROSITE" id="PS51819">
    <property type="entry name" value="VOC"/>
    <property type="match status" value="2"/>
</dbReference>
<evidence type="ECO:0000256" key="8">
    <source>
        <dbReference type="ARBA" id="ARBA00022737"/>
    </source>
</evidence>
<dbReference type="SUPFAM" id="SSF54593">
    <property type="entry name" value="Glyoxalase/Bleomycin resistance protein/Dihydroxybiphenyl dioxygenase"/>
    <property type="match status" value="1"/>
</dbReference>
<feature type="binding site" evidence="19 20">
    <location>
        <position position="271"/>
    </location>
    <ligand>
        <name>Fe(3+)</name>
        <dbReference type="ChEBI" id="CHEBI:29034"/>
    </ligand>
</feature>
<keyword evidence="12 15" id="KW-0408">Iron</keyword>
<comment type="similarity">
    <text evidence="3 15">Belongs to the extradiol ring-cleavage dioxygenase family.</text>
</comment>
<evidence type="ECO:0000256" key="9">
    <source>
        <dbReference type="ARBA" id="ARBA00022797"/>
    </source>
</evidence>
<evidence type="ECO:0000259" key="16">
    <source>
        <dbReference type="PROSITE" id="PS51819"/>
    </source>
</evidence>
<dbReference type="InterPro" id="IPR037523">
    <property type="entry name" value="VOC_core"/>
</dbReference>
<keyword evidence="19 20" id="KW-0002">3D-structure</keyword>
<evidence type="ECO:0007829" key="20">
    <source>
        <dbReference type="PDB" id="5ZSX"/>
    </source>
</evidence>
<evidence type="ECO:0000256" key="10">
    <source>
        <dbReference type="ARBA" id="ARBA00022964"/>
    </source>
</evidence>
<dbReference type="PDB" id="5ZNH">
    <property type="method" value="X-ray"/>
    <property type="resolution" value="2.40 A"/>
    <property type="chains" value="A=1-314"/>
</dbReference>
<keyword evidence="11 15" id="KW-0560">Oxidoreductase</keyword>
<dbReference type="GO" id="GO:0018577">
    <property type="term" value="F:catechol 2,3-dioxygenase activity"/>
    <property type="evidence" value="ECO:0007669"/>
    <property type="project" value="UniProtKB-EC"/>
</dbReference>
<dbReference type="Gene3D" id="3.10.180.10">
    <property type="entry name" value="2,3-Dihydroxybiphenyl 1,2-Dioxygenase, domain 1"/>
    <property type="match status" value="2"/>
</dbReference>